<protein>
    <recommendedName>
        <fullName evidence="6">Pentacotripeptide-repeat region of PRORP domain-containing protein</fullName>
    </recommendedName>
</protein>
<name>A0A1Y2IUH6_TRAC3</name>
<dbReference type="Proteomes" id="UP000193067">
    <property type="component" value="Unassembled WGS sequence"/>
</dbReference>
<feature type="repeat" description="PPR" evidence="2">
    <location>
        <begin position="124"/>
        <end position="158"/>
    </location>
</feature>
<proteinExistence type="predicted"/>
<dbReference type="PANTHER" id="PTHR47933">
    <property type="entry name" value="PENTATRICOPEPTIDE REPEAT-CONTAINING PROTEIN 1, MITOCHONDRIAL"/>
    <property type="match status" value="1"/>
</dbReference>
<feature type="compositionally biased region" description="Low complexity" evidence="3">
    <location>
        <begin position="29"/>
        <end position="39"/>
    </location>
</feature>
<gene>
    <name evidence="4" type="ORF">PYCCODRAFT_1476342</name>
</gene>
<keyword evidence="1" id="KW-0677">Repeat</keyword>
<dbReference type="NCBIfam" id="TIGR00756">
    <property type="entry name" value="PPR"/>
    <property type="match status" value="1"/>
</dbReference>
<evidence type="ECO:0000256" key="1">
    <source>
        <dbReference type="ARBA" id="ARBA00022737"/>
    </source>
</evidence>
<dbReference type="Gene3D" id="1.25.40.10">
    <property type="entry name" value="Tetratricopeptide repeat domain"/>
    <property type="match status" value="3"/>
</dbReference>
<evidence type="ECO:0000313" key="4">
    <source>
        <dbReference type="EMBL" id="OSD04313.1"/>
    </source>
</evidence>
<dbReference type="Pfam" id="PF13041">
    <property type="entry name" value="PPR_2"/>
    <property type="match status" value="1"/>
</dbReference>
<dbReference type="AlphaFoldDB" id="A0A1Y2IUH6"/>
<dbReference type="InterPro" id="IPR011990">
    <property type="entry name" value="TPR-like_helical_dom_sf"/>
</dbReference>
<dbReference type="GO" id="GO:0003729">
    <property type="term" value="F:mRNA binding"/>
    <property type="evidence" value="ECO:0007669"/>
    <property type="project" value="TreeGrafter"/>
</dbReference>
<feature type="compositionally biased region" description="Polar residues" evidence="3">
    <location>
        <begin position="70"/>
        <end position="86"/>
    </location>
</feature>
<dbReference type="PROSITE" id="PS51375">
    <property type="entry name" value="PPR"/>
    <property type="match status" value="1"/>
</dbReference>
<feature type="region of interest" description="Disordered" evidence="3">
    <location>
        <begin position="29"/>
        <end position="89"/>
    </location>
</feature>
<dbReference type="InterPro" id="IPR002885">
    <property type="entry name" value="PPR_rpt"/>
</dbReference>
<sequence length="650" mass="73528">MLRGARSSLNVVKRNAHCNPSLARLLSSAPASASGQSSATVATDYPRAAASKPSTSRSPAANRKFKGKSFSGQQNGDEQESGQQGTKRLLQPHVLSQRLSRMCQDGKLDEALEYLKTLPLDAQNTSVWNTLISQAKEQQRFRLAYQIFVEMKRRGFKPTLYTYTTLMAAFMKVESWETRTKLYDSVHKTYQYYLDFVNAVKEHNPTSPQISVAPINGYIGVLSRAGDYQRVFDVWNSMDEEGPLAPDAKTYTSLFLTCIRRAQSADKEEAQSVRERAASDARLVWRHLTKRVERGDNIVPDTIAIDAFIRCLAMGRPADHIVAFDVLRDYVGLAKPGETAPPPRVELTSNLLQDVLWLCQMAQKPRLCIHFVQQIMETKPEILDRGHMDHVLNAYGTLSSMGSITEPERALQTVEWMIEREVAHGGDWRIRPGLSTFTLVLIACWRGKDWDTAVRTFELMTGYRGEDFTDETVAKARASRKDSTPHFQKRSQGRNITPDAAATASLLRTAFETERPEAMRQCLRIVQRLGLARLLDDSAQPPEEDGSQRGRGRFAKDRVFYMHKTAQSVVEIVDQLVPKKTEESKPLGAEERVWVEMRQTARRFLVEHRENRPKSMPELEEQPLGSAQGLAAMDSAVEWDRIHREQKSAR</sequence>
<evidence type="ECO:0000256" key="2">
    <source>
        <dbReference type="PROSITE-ProRule" id="PRU00708"/>
    </source>
</evidence>
<dbReference type="InterPro" id="IPR051240">
    <property type="entry name" value="Mito_RNA-Proc/Resp"/>
</dbReference>
<reference evidence="4 5" key="1">
    <citation type="journal article" date="2015" name="Biotechnol. Biofuels">
        <title>Enhanced degradation of softwood versus hardwood by the white-rot fungus Pycnoporus coccineus.</title>
        <authorList>
            <person name="Couturier M."/>
            <person name="Navarro D."/>
            <person name="Chevret D."/>
            <person name="Henrissat B."/>
            <person name="Piumi F."/>
            <person name="Ruiz-Duenas F.J."/>
            <person name="Martinez A.T."/>
            <person name="Grigoriev I.V."/>
            <person name="Riley R."/>
            <person name="Lipzen A."/>
            <person name="Berrin J.G."/>
            <person name="Master E.R."/>
            <person name="Rosso M.N."/>
        </authorList>
    </citation>
    <scope>NUCLEOTIDE SEQUENCE [LARGE SCALE GENOMIC DNA]</scope>
    <source>
        <strain evidence="4 5">BRFM310</strain>
    </source>
</reference>
<feature type="region of interest" description="Disordered" evidence="3">
    <location>
        <begin position="475"/>
        <end position="495"/>
    </location>
</feature>
<dbReference type="Pfam" id="PF01535">
    <property type="entry name" value="PPR"/>
    <property type="match status" value="1"/>
</dbReference>
<evidence type="ECO:0000256" key="3">
    <source>
        <dbReference type="SAM" id="MobiDB-lite"/>
    </source>
</evidence>
<dbReference type="PANTHER" id="PTHR47933:SF11">
    <property type="entry name" value="PENTATRICOPEPTIDE REPEAT-CONTAINING PROTEIN 2"/>
    <property type="match status" value="1"/>
</dbReference>
<dbReference type="OrthoDB" id="185373at2759"/>
<organism evidence="4 5">
    <name type="scientific">Trametes coccinea (strain BRFM310)</name>
    <name type="common">Pycnoporus coccineus</name>
    <dbReference type="NCBI Taxonomy" id="1353009"/>
    <lineage>
        <taxon>Eukaryota</taxon>
        <taxon>Fungi</taxon>
        <taxon>Dikarya</taxon>
        <taxon>Basidiomycota</taxon>
        <taxon>Agaricomycotina</taxon>
        <taxon>Agaricomycetes</taxon>
        <taxon>Polyporales</taxon>
        <taxon>Polyporaceae</taxon>
        <taxon>Trametes</taxon>
    </lineage>
</organism>
<keyword evidence="5" id="KW-1185">Reference proteome</keyword>
<dbReference type="STRING" id="1353009.A0A1Y2IUH6"/>
<evidence type="ECO:0000313" key="5">
    <source>
        <dbReference type="Proteomes" id="UP000193067"/>
    </source>
</evidence>
<accession>A0A1Y2IUH6</accession>
<dbReference type="EMBL" id="KZ084097">
    <property type="protein sequence ID" value="OSD04313.1"/>
    <property type="molecule type" value="Genomic_DNA"/>
</dbReference>
<evidence type="ECO:0008006" key="6">
    <source>
        <dbReference type="Google" id="ProtNLM"/>
    </source>
</evidence>